<dbReference type="EMBL" id="AAWS01000007">
    <property type="protein sequence ID" value="EAY30217.1"/>
    <property type="molecule type" value="Genomic_DNA"/>
</dbReference>
<name>A1ZGU8_MICM2</name>
<accession>A1ZGU8</accession>
<evidence type="ECO:0000313" key="2">
    <source>
        <dbReference type="Proteomes" id="UP000004095"/>
    </source>
</evidence>
<comment type="caution">
    <text evidence="1">The sequence shown here is derived from an EMBL/GenBank/DDBJ whole genome shotgun (WGS) entry which is preliminary data.</text>
</comment>
<gene>
    <name evidence="1" type="ORF">M23134_08039</name>
</gene>
<protein>
    <submittedName>
        <fullName evidence="1">Uncharacterized protein</fullName>
    </submittedName>
</protein>
<dbReference type="Proteomes" id="UP000004095">
    <property type="component" value="Unassembled WGS sequence"/>
</dbReference>
<sequence>MQDINLNLEAQIEVPTQPLDLFALGLRIRLEAFVLNADASLDYLRANESEKLKRYLQTTILELQCLLNEFNLYDSLTQTEEA</sequence>
<dbReference type="RefSeq" id="WP_002695099.1">
    <property type="nucleotide sequence ID" value="NZ_AAWS01000007.1"/>
</dbReference>
<proteinExistence type="predicted"/>
<organism evidence="1 2">
    <name type="scientific">Microscilla marina ATCC 23134</name>
    <dbReference type="NCBI Taxonomy" id="313606"/>
    <lineage>
        <taxon>Bacteria</taxon>
        <taxon>Pseudomonadati</taxon>
        <taxon>Bacteroidota</taxon>
        <taxon>Cytophagia</taxon>
        <taxon>Cytophagales</taxon>
        <taxon>Microscillaceae</taxon>
        <taxon>Microscilla</taxon>
    </lineage>
</organism>
<dbReference type="AlphaFoldDB" id="A1ZGU8"/>
<keyword evidence="2" id="KW-1185">Reference proteome</keyword>
<evidence type="ECO:0000313" key="1">
    <source>
        <dbReference type="EMBL" id="EAY30217.1"/>
    </source>
</evidence>
<reference evidence="1 2" key="1">
    <citation type="submission" date="2007-01" db="EMBL/GenBank/DDBJ databases">
        <authorList>
            <person name="Haygood M."/>
            <person name="Podell S."/>
            <person name="Anderson C."/>
            <person name="Hopkinson B."/>
            <person name="Roe K."/>
            <person name="Barbeau K."/>
            <person name="Gaasterland T."/>
            <person name="Ferriera S."/>
            <person name="Johnson J."/>
            <person name="Kravitz S."/>
            <person name="Beeson K."/>
            <person name="Sutton G."/>
            <person name="Rogers Y.-H."/>
            <person name="Friedman R."/>
            <person name="Frazier M."/>
            <person name="Venter J.C."/>
        </authorList>
    </citation>
    <scope>NUCLEOTIDE SEQUENCE [LARGE SCALE GENOMIC DNA]</scope>
    <source>
        <strain evidence="1 2">ATCC 23134</strain>
    </source>
</reference>